<proteinExistence type="inferred from homology"/>
<dbReference type="GO" id="GO:0001514">
    <property type="term" value="P:selenocysteine incorporation"/>
    <property type="evidence" value="ECO:0007669"/>
    <property type="project" value="UniProtKB-UniRule"/>
</dbReference>
<dbReference type="Gene3D" id="3.40.640.10">
    <property type="entry name" value="Type I PLP-dependent aspartate aminotransferase-like (Major domain)"/>
    <property type="match status" value="1"/>
</dbReference>
<dbReference type="HAMAP" id="MF_00423">
    <property type="entry name" value="SelA"/>
    <property type="match status" value="1"/>
</dbReference>
<dbReference type="PANTHER" id="PTHR32328">
    <property type="entry name" value="L-SERYL-TRNA(SEC) SELENIUM TRANSFERASE"/>
    <property type="match status" value="1"/>
</dbReference>
<dbReference type="NCBIfam" id="TIGR00474">
    <property type="entry name" value="selA"/>
    <property type="match status" value="1"/>
</dbReference>
<evidence type="ECO:0000256" key="7">
    <source>
        <dbReference type="ARBA" id="ARBA00044507"/>
    </source>
</evidence>
<evidence type="ECO:0000313" key="11">
    <source>
        <dbReference type="EMBL" id="PMP72441.1"/>
    </source>
</evidence>
<comment type="pathway">
    <text evidence="8">Aminoacyl-tRNA biosynthesis; selenocysteinyl-tRNA(Sec) biosynthesis; selenocysteinyl-tRNA(Sec) from L-seryl-tRNA(Sec) (bacterial route): step 1/1.</text>
</comment>
<evidence type="ECO:0000313" key="12">
    <source>
        <dbReference type="Proteomes" id="UP000242288"/>
    </source>
</evidence>
<protein>
    <recommendedName>
        <fullName evidence="8">L-seryl-tRNA(Sec) selenium transferase</fullName>
        <ecNumber evidence="8">2.9.1.1</ecNumber>
    </recommendedName>
    <alternativeName>
        <fullName evidence="8">Selenocysteine synthase</fullName>
        <shortName evidence="8">Sec synthase</shortName>
    </alternativeName>
    <alternativeName>
        <fullName evidence="8">Selenocysteinyl-tRNA(Sec) synthase</fullName>
    </alternativeName>
</protein>
<comment type="caution">
    <text evidence="11">The sequence shown here is derived from an EMBL/GenBank/DDBJ whole genome shotgun (WGS) entry which is preliminary data.</text>
</comment>
<evidence type="ECO:0000259" key="10">
    <source>
        <dbReference type="Pfam" id="PF12390"/>
    </source>
</evidence>
<feature type="modified residue" description="N6-(pyridoxal phosphate)lysine" evidence="8 9">
    <location>
        <position position="291"/>
    </location>
</feature>
<evidence type="ECO:0000256" key="8">
    <source>
        <dbReference type="HAMAP-Rule" id="MF_00423"/>
    </source>
</evidence>
<dbReference type="InterPro" id="IPR025862">
    <property type="entry name" value="SelA_trans_N_dom"/>
</dbReference>
<keyword evidence="6 8" id="KW-0711">Selenium</keyword>
<dbReference type="Pfam" id="PF12390">
    <property type="entry name" value="Se-cys_synth_N"/>
    <property type="match status" value="1"/>
</dbReference>
<evidence type="ECO:0000256" key="3">
    <source>
        <dbReference type="ARBA" id="ARBA00022679"/>
    </source>
</evidence>
<comment type="similarity">
    <text evidence="7 8">Belongs to the SelA family.</text>
</comment>
<dbReference type="InterPro" id="IPR015421">
    <property type="entry name" value="PyrdxlP-dep_Trfase_major"/>
</dbReference>
<keyword evidence="3 8" id="KW-0808">Transferase</keyword>
<accession>A0A2J6WPX5</accession>
<comment type="function">
    <text evidence="8">Converts seryl-tRNA(Sec) to selenocysteinyl-tRNA(Sec) required for selenoprotein biosynthesis.</text>
</comment>
<dbReference type="Gene3D" id="3.90.1150.180">
    <property type="match status" value="1"/>
</dbReference>
<keyword evidence="2 8" id="KW-0963">Cytoplasm</keyword>
<dbReference type="SUPFAM" id="SSF53383">
    <property type="entry name" value="PLP-dependent transferases"/>
    <property type="match status" value="1"/>
</dbReference>
<keyword evidence="4 8" id="KW-0663">Pyridoxal phosphate</keyword>
<dbReference type="EC" id="2.9.1.1" evidence="8"/>
<evidence type="ECO:0000256" key="5">
    <source>
        <dbReference type="ARBA" id="ARBA00022917"/>
    </source>
</evidence>
<feature type="domain" description="L-seryl-tRNA selenium transferase N-terminal" evidence="10">
    <location>
        <begin position="7"/>
        <end position="46"/>
    </location>
</feature>
<comment type="subcellular location">
    <subcellularLocation>
        <location evidence="8">Cytoplasm</location>
    </subcellularLocation>
</comment>
<comment type="catalytic activity">
    <reaction evidence="8">
        <text>L-seryl-tRNA(Sec) + selenophosphate + H(+) = L-selenocysteinyl-tRNA(Sec) + phosphate</text>
        <dbReference type="Rhea" id="RHEA:22728"/>
        <dbReference type="Rhea" id="RHEA-COMP:9742"/>
        <dbReference type="Rhea" id="RHEA-COMP:9743"/>
        <dbReference type="ChEBI" id="CHEBI:15378"/>
        <dbReference type="ChEBI" id="CHEBI:16144"/>
        <dbReference type="ChEBI" id="CHEBI:43474"/>
        <dbReference type="ChEBI" id="CHEBI:78533"/>
        <dbReference type="ChEBI" id="CHEBI:78573"/>
        <dbReference type="EC" id="2.9.1.1"/>
    </reaction>
</comment>
<dbReference type="Pfam" id="PF03841">
    <property type="entry name" value="SelA"/>
    <property type="match status" value="1"/>
</dbReference>
<organism evidence="11 12">
    <name type="scientific">Thermodesulfovibrio aggregans</name>
    <dbReference type="NCBI Taxonomy" id="86166"/>
    <lineage>
        <taxon>Bacteria</taxon>
        <taxon>Pseudomonadati</taxon>
        <taxon>Nitrospirota</taxon>
        <taxon>Thermodesulfovibrionia</taxon>
        <taxon>Thermodesulfovibrionales</taxon>
        <taxon>Thermodesulfovibrionaceae</taxon>
        <taxon>Thermodesulfovibrio</taxon>
    </lineage>
</organism>
<dbReference type="GO" id="GO:0001717">
    <property type="term" value="P:conversion of seryl-tRNAsec to selenocys-tRNAsec"/>
    <property type="evidence" value="ECO:0007669"/>
    <property type="project" value="UniProtKB-UniRule"/>
</dbReference>
<evidence type="ECO:0000256" key="1">
    <source>
        <dbReference type="ARBA" id="ARBA00001933"/>
    </source>
</evidence>
<gene>
    <name evidence="8" type="primary">selA</name>
    <name evidence="11" type="ORF">C0186_01220</name>
</gene>
<sequence length="456" mass="50954">MDKPDILRKIPSVDRILKNEKIKVLFKEYSYSLVREAVRKVLDSLRAKVLKDNFLEIDEDSIIEEIKNSLNKKYSLQPVINATGVVIHTNLGRAILPEEAIKHVVEIAQSYSNLEYDLEKGQRGKRYVHIVDAVRKIVNVESAVVVNNNAGAVFLCLNTLAKDKEVVVSRGELVEIGGSFRIPDVMAQSGAILREVGTTNKTRLSDYERAINENTALLLKVHRSNFKIIGFTEEVSVKELCELGKQRGIPVMVDLGSGCFIDLKKYGFYGEPSVQEVVDEGADIVTFSGDKLLGGAQAGFIIGKSALIERISKNPLMRALRVDKLTLAAVEATLMFYLDEKEAIEKIPTLRMILEPPEKIKRRAAKILKLFKKHGIEAMLKEDVSMPGGGSLPESGVKTYVIAIRTDKPDEFSGKLRQTQPPVIGRIKEDFVIFDARTIQEREIPLLVKAVKQIME</sequence>
<evidence type="ECO:0000256" key="6">
    <source>
        <dbReference type="ARBA" id="ARBA00023266"/>
    </source>
</evidence>
<dbReference type="EMBL" id="PNIO01000008">
    <property type="protein sequence ID" value="PMP72441.1"/>
    <property type="molecule type" value="Genomic_DNA"/>
</dbReference>
<dbReference type="InterPro" id="IPR004534">
    <property type="entry name" value="SelA_trans"/>
</dbReference>
<evidence type="ECO:0000256" key="4">
    <source>
        <dbReference type="ARBA" id="ARBA00022898"/>
    </source>
</evidence>
<dbReference type="Proteomes" id="UP000242288">
    <property type="component" value="Unassembled WGS sequence"/>
</dbReference>
<keyword evidence="5 8" id="KW-0648">Protein biosynthesis</keyword>
<dbReference type="GO" id="GO:0004125">
    <property type="term" value="F:L-seryl-tRNA(Sec) selenium transferase activity"/>
    <property type="evidence" value="ECO:0007669"/>
    <property type="project" value="UniProtKB-UniRule"/>
</dbReference>
<dbReference type="UniPathway" id="UPA00906">
    <property type="reaction ID" value="UER00896"/>
</dbReference>
<dbReference type="AlphaFoldDB" id="A0A2J6WPX5"/>
<evidence type="ECO:0000256" key="9">
    <source>
        <dbReference type="PIRSR" id="PIRSR618319-50"/>
    </source>
</evidence>
<dbReference type="GO" id="GO:0005737">
    <property type="term" value="C:cytoplasm"/>
    <property type="evidence" value="ECO:0007669"/>
    <property type="project" value="UniProtKB-SubCell"/>
</dbReference>
<reference evidence="11 12" key="1">
    <citation type="submission" date="2018-01" db="EMBL/GenBank/DDBJ databases">
        <title>Metagenomic assembled genomes from two thermal pools in the Uzon Caldera, Kamchatka, Russia.</title>
        <authorList>
            <person name="Wilkins L."/>
            <person name="Ettinger C."/>
        </authorList>
    </citation>
    <scope>NUCLEOTIDE SEQUENCE [LARGE SCALE GENOMIC DNA]</scope>
    <source>
        <strain evidence="11">ZAV-04</strain>
    </source>
</reference>
<dbReference type="InterPro" id="IPR015424">
    <property type="entry name" value="PyrdxlP-dep_Trfase"/>
</dbReference>
<comment type="cofactor">
    <cofactor evidence="1 8 9">
        <name>pyridoxal 5'-phosphate</name>
        <dbReference type="ChEBI" id="CHEBI:597326"/>
    </cofactor>
</comment>
<dbReference type="PANTHER" id="PTHR32328:SF0">
    <property type="entry name" value="L-SERYL-TRNA(SEC) SELENIUM TRANSFERASE"/>
    <property type="match status" value="1"/>
</dbReference>
<dbReference type="InterPro" id="IPR018319">
    <property type="entry name" value="SelA-like"/>
</dbReference>
<name>A0A2J6WPX5_9BACT</name>
<evidence type="ECO:0000256" key="2">
    <source>
        <dbReference type="ARBA" id="ARBA00022490"/>
    </source>
</evidence>